<dbReference type="PANTHER" id="PTHR15615:SF27">
    <property type="entry name" value="PHO85 CYCLIN CLG1"/>
    <property type="match status" value="1"/>
</dbReference>
<evidence type="ECO:0000256" key="1">
    <source>
        <dbReference type="SAM" id="MobiDB-lite"/>
    </source>
</evidence>
<sequence>MASFVSYSNFPSIHIPSGSIAGPYHQRSGSMNPVMGSNMNGYPLPGSNHPAFTPQPHQLDSMYQPGHHQSTSFYLPPPGFSYMQPPPPPMAAPQLPVPAPLMGHGQIQPGMPSQAMIMNQQPVAMQPPANHVSEDTEQVVNGGVCEILDYEINIMSEFVTKNACLSFGSFDVPHDVMDLFTNSISSVLGSTRLPSATIFLSLDYLIKYLDLIGCNFQSIGGNSIDIIYQNLVVAFVLANKFNDDKTFTNKSWAQATGMDLMTINQYEKNWLKMFGWRLFEDKFEAYDSFSESYNAFVREHTLSLYHQQQQQQQQQQHLPQSPVPTHRRQYSSASSMAYGYQTPNCGHSSMNYSSPVYSDLRNDSYNSVYEKQFEYSLSTQFSPLPKNFDNPNYNEHHQQSFWNEHHQQQLNRNYYCFSAY</sequence>
<keyword evidence="3" id="KW-1185">Reference proteome</keyword>
<organism evidence="2 3">
    <name type="scientific">Kluyveromyces marxianus</name>
    <name type="common">Yeast</name>
    <name type="synonym">Candida kefyr</name>
    <dbReference type="NCBI Taxonomy" id="4911"/>
    <lineage>
        <taxon>Eukaryota</taxon>
        <taxon>Fungi</taxon>
        <taxon>Dikarya</taxon>
        <taxon>Ascomycota</taxon>
        <taxon>Saccharomycotina</taxon>
        <taxon>Saccharomycetes</taxon>
        <taxon>Saccharomycetales</taxon>
        <taxon>Saccharomycetaceae</taxon>
        <taxon>Kluyveromyces</taxon>
    </lineage>
</organism>
<dbReference type="Pfam" id="PF08613">
    <property type="entry name" value="Cyclin"/>
    <property type="match status" value="1"/>
</dbReference>
<proteinExistence type="predicted"/>
<dbReference type="Gene3D" id="1.10.472.10">
    <property type="entry name" value="Cyclin-like"/>
    <property type="match status" value="1"/>
</dbReference>
<protein>
    <submittedName>
        <fullName evidence="2">PHO85 cyclin CLG1</fullName>
    </submittedName>
</protein>
<name>A0ABX6EVB2_KLUMA</name>
<evidence type="ECO:0000313" key="3">
    <source>
        <dbReference type="Proteomes" id="UP000422736"/>
    </source>
</evidence>
<feature type="region of interest" description="Disordered" evidence="1">
    <location>
        <begin position="307"/>
        <end position="327"/>
    </location>
</feature>
<reference evidence="2 3" key="2">
    <citation type="submission" date="2019-11" db="EMBL/GenBank/DDBJ databases">
        <authorList>
            <person name="Lu H."/>
        </authorList>
    </citation>
    <scope>NUCLEOTIDE SEQUENCE [LARGE SCALE GENOMIC DNA]</scope>
    <source>
        <strain evidence="2 3">FIM1</strain>
    </source>
</reference>
<dbReference type="InterPro" id="IPR013922">
    <property type="entry name" value="Cyclin_PHO80-like"/>
</dbReference>
<accession>A0ABX6EVB2</accession>
<evidence type="ECO:0000313" key="2">
    <source>
        <dbReference type="EMBL" id="QGN15684.1"/>
    </source>
</evidence>
<dbReference type="EMBL" id="CP015056">
    <property type="protein sequence ID" value="QGN15684.1"/>
    <property type="molecule type" value="Genomic_DNA"/>
</dbReference>
<dbReference type="CDD" id="cd20557">
    <property type="entry name" value="CYCLIN_ScPCL1-like"/>
    <property type="match status" value="1"/>
</dbReference>
<dbReference type="Proteomes" id="UP000422736">
    <property type="component" value="Chromosome 3"/>
</dbReference>
<dbReference type="PANTHER" id="PTHR15615">
    <property type="match status" value="1"/>
</dbReference>
<gene>
    <name evidence="2" type="primary">CLG1</name>
    <name evidence="2" type="ORF">FIM1_2377</name>
</gene>
<feature type="compositionally biased region" description="Low complexity" evidence="1">
    <location>
        <begin position="307"/>
        <end position="316"/>
    </location>
</feature>
<reference evidence="2 3" key="1">
    <citation type="submission" date="2016-03" db="EMBL/GenBank/DDBJ databases">
        <title>How can Kluyveromyces marxianus grow so fast - potential evolutionary course in Saccharomyces Complex revealed by comparative genomics.</title>
        <authorList>
            <person name="Mo W."/>
            <person name="Lu W."/>
            <person name="Yang X."/>
            <person name="Qi J."/>
            <person name="Lv H."/>
        </authorList>
    </citation>
    <scope>NUCLEOTIDE SEQUENCE [LARGE SCALE GENOMIC DNA]</scope>
    <source>
        <strain evidence="2 3">FIM1</strain>
    </source>
</reference>